<evidence type="ECO:0000313" key="3">
    <source>
        <dbReference type="Proteomes" id="UP000551758"/>
    </source>
</evidence>
<keyword evidence="3" id="KW-1185">Reference proteome</keyword>
<evidence type="ECO:0000313" key="2">
    <source>
        <dbReference type="EMBL" id="KAF5910664.1"/>
    </source>
</evidence>
<sequence length="52" mass="6268">MKRPKQNNEWSKQKSKQRNTWGEQIEARDAKEIATLIYEKLENLQSHGKRNK</sequence>
<accession>A0A7J7E4X3</accession>
<comment type="caution">
    <text evidence="2">The sequence shown here is derived from an EMBL/GenBank/DDBJ whole genome shotgun (WGS) entry which is preliminary data.</text>
</comment>
<protein>
    <submittedName>
        <fullName evidence="2">Uncharacterized protein</fullName>
    </submittedName>
</protein>
<proteinExistence type="predicted"/>
<feature type="non-terminal residue" evidence="2">
    <location>
        <position position="1"/>
    </location>
</feature>
<gene>
    <name evidence="2" type="ORF">HPG69_004753</name>
</gene>
<dbReference type="Proteomes" id="UP000551758">
    <property type="component" value="Unassembled WGS sequence"/>
</dbReference>
<reference evidence="2 3" key="1">
    <citation type="journal article" date="2020" name="Mol. Biol. Evol.">
        <title>Interspecific Gene Flow and the Evolution of Specialization in Black and White Rhinoceros.</title>
        <authorList>
            <person name="Moodley Y."/>
            <person name="Westbury M.V."/>
            <person name="Russo I.M."/>
            <person name="Gopalakrishnan S."/>
            <person name="Rakotoarivelo A."/>
            <person name="Olsen R.A."/>
            <person name="Prost S."/>
            <person name="Tunstall T."/>
            <person name="Ryder O.A."/>
            <person name="Dalen L."/>
            <person name="Bruford M.W."/>
        </authorList>
    </citation>
    <scope>NUCLEOTIDE SEQUENCE [LARGE SCALE GENOMIC DNA]</scope>
    <source>
        <strain evidence="2">SBR-YM</strain>
        <tissue evidence="2">Skin</tissue>
    </source>
</reference>
<evidence type="ECO:0000256" key="1">
    <source>
        <dbReference type="SAM" id="MobiDB-lite"/>
    </source>
</evidence>
<organism evidence="2 3">
    <name type="scientific">Diceros bicornis minor</name>
    <name type="common">South-central black rhinoceros</name>
    <dbReference type="NCBI Taxonomy" id="77932"/>
    <lineage>
        <taxon>Eukaryota</taxon>
        <taxon>Metazoa</taxon>
        <taxon>Chordata</taxon>
        <taxon>Craniata</taxon>
        <taxon>Vertebrata</taxon>
        <taxon>Euteleostomi</taxon>
        <taxon>Mammalia</taxon>
        <taxon>Eutheria</taxon>
        <taxon>Laurasiatheria</taxon>
        <taxon>Perissodactyla</taxon>
        <taxon>Rhinocerotidae</taxon>
        <taxon>Diceros</taxon>
    </lineage>
</organism>
<dbReference type="AlphaFoldDB" id="A0A7J7E4X3"/>
<feature type="region of interest" description="Disordered" evidence="1">
    <location>
        <begin position="1"/>
        <end position="26"/>
    </location>
</feature>
<name>A0A7J7E4X3_DICBM</name>
<dbReference type="EMBL" id="JACDTQ010004070">
    <property type="protein sequence ID" value="KAF5910664.1"/>
    <property type="molecule type" value="Genomic_DNA"/>
</dbReference>